<accession>A0ABX2GS60</accession>
<comment type="caution">
    <text evidence="2">The sequence shown here is derived from an EMBL/GenBank/DDBJ whole genome shotgun (WGS) entry which is preliminary data.</text>
</comment>
<feature type="transmembrane region" description="Helical" evidence="1">
    <location>
        <begin position="97"/>
        <end position="116"/>
    </location>
</feature>
<feature type="transmembrane region" description="Helical" evidence="1">
    <location>
        <begin position="179"/>
        <end position="199"/>
    </location>
</feature>
<reference evidence="2 3" key="1">
    <citation type="journal article" date="2020" name="Cell Host Microbe">
        <title>Functional and Genomic Variation between Human-Derived Isolates of Lachnospiraceae Reveals Inter- and Intra-Species Diversity.</title>
        <authorList>
            <person name="Sorbara M.T."/>
            <person name="Littmann E.R."/>
            <person name="Fontana E."/>
            <person name="Moody T.U."/>
            <person name="Kohout C.E."/>
            <person name="Gjonbalaj M."/>
            <person name="Eaton V."/>
            <person name="Seok R."/>
            <person name="Leiner I.M."/>
            <person name="Pamer E.G."/>
        </authorList>
    </citation>
    <scope>NUCLEOTIDE SEQUENCE [LARGE SCALE GENOMIC DNA]</scope>
    <source>
        <strain evidence="2 3">MSK.20.11</strain>
    </source>
</reference>
<keyword evidence="1" id="KW-0472">Membrane</keyword>
<keyword evidence="1" id="KW-0812">Transmembrane</keyword>
<feature type="transmembrane region" description="Helical" evidence="1">
    <location>
        <begin position="122"/>
        <end position="142"/>
    </location>
</feature>
<proteinExistence type="predicted"/>
<feature type="transmembrane region" description="Helical" evidence="1">
    <location>
        <begin position="154"/>
        <end position="173"/>
    </location>
</feature>
<organism evidence="2 3">
    <name type="scientific">Blautia wexlerae</name>
    <dbReference type="NCBI Taxonomy" id="418240"/>
    <lineage>
        <taxon>Bacteria</taxon>
        <taxon>Bacillati</taxon>
        <taxon>Bacillota</taxon>
        <taxon>Clostridia</taxon>
        <taxon>Lachnospirales</taxon>
        <taxon>Lachnospiraceae</taxon>
        <taxon>Blautia</taxon>
    </lineage>
</organism>
<feature type="transmembrane region" description="Helical" evidence="1">
    <location>
        <begin position="30"/>
        <end position="51"/>
    </location>
</feature>
<dbReference type="EMBL" id="JAAIPF010000041">
    <property type="protein sequence ID" value="NSF74998.1"/>
    <property type="molecule type" value="Genomic_DNA"/>
</dbReference>
<evidence type="ECO:0000313" key="3">
    <source>
        <dbReference type="Proteomes" id="UP000822152"/>
    </source>
</evidence>
<sequence length="208" mass="23169">MIIELCGALFSSIFGCITIFSKKEPLFYRIIFFAMLSCLMGNVYTVLYNMLWQADGTGFHVGYLGYIGMFLFLHSSYYGAINSLADGGQAEFKKYRIIAVVVASVFFIGSVLMLFSFQKAPWMYIIVIPMGFTLYFAMKLLIIPDVDLGIIKVMRPYNALIVCLCISMILRILSKSGSVLETISSICTGILLALCIPVAGNGVKKWFI</sequence>
<gene>
    <name evidence="2" type="ORF">G4952_14580</name>
</gene>
<dbReference type="RefSeq" id="WP_118248113.1">
    <property type="nucleotide sequence ID" value="NZ_JAAIPF010000041.1"/>
</dbReference>
<evidence type="ECO:0000313" key="2">
    <source>
        <dbReference type="EMBL" id="NSF74998.1"/>
    </source>
</evidence>
<evidence type="ECO:0000256" key="1">
    <source>
        <dbReference type="SAM" id="Phobius"/>
    </source>
</evidence>
<dbReference type="Proteomes" id="UP000822152">
    <property type="component" value="Unassembled WGS sequence"/>
</dbReference>
<protein>
    <submittedName>
        <fullName evidence="2">Permease</fullName>
    </submittedName>
</protein>
<name>A0ABX2GS60_9FIRM</name>
<feature type="transmembrane region" description="Helical" evidence="1">
    <location>
        <begin position="63"/>
        <end position="85"/>
    </location>
</feature>
<keyword evidence="1" id="KW-1133">Transmembrane helix</keyword>
<keyword evidence="3" id="KW-1185">Reference proteome</keyword>